<comment type="caution">
    <text evidence="2">The sequence shown here is derived from an EMBL/GenBank/DDBJ whole genome shotgun (WGS) entry which is preliminary data.</text>
</comment>
<dbReference type="EMBL" id="JAERUA010000004">
    <property type="protein sequence ID" value="KAI1900155.1"/>
    <property type="molecule type" value="Genomic_DNA"/>
</dbReference>
<keyword evidence="3" id="KW-1185">Reference proteome</keyword>
<dbReference type="AlphaFoldDB" id="A0A8T3E0S0"/>
<name>A0A8T3E0S0_9TELE</name>
<sequence length="116" mass="12587">MLLWCQSEVGAQTGGSTHLLTCDLPLIMHLLTCDRLFLTFLSLTCVSASDRSAPLGESSLHMELQGGAQGARGEQGVQSGNLTQAERPMLVPQEHWDWTTLGTIPQGERPEQNLQG</sequence>
<accession>A0A8T3E0S0</accession>
<protein>
    <submittedName>
        <fullName evidence="2">Uncharacterized protein</fullName>
    </submittedName>
</protein>
<reference evidence="2" key="1">
    <citation type="submission" date="2021-01" db="EMBL/GenBank/DDBJ databases">
        <authorList>
            <person name="Zahm M."/>
            <person name="Roques C."/>
            <person name="Cabau C."/>
            <person name="Klopp C."/>
            <person name="Donnadieu C."/>
            <person name="Jouanno E."/>
            <person name="Lampietro C."/>
            <person name="Louis A."/>
            <person name="Herpin A."/>
            <person name="Echchiki A."/>
            <person name="Berthelot C."/>
            <person name="Parey E."/>
            <person name="Roest-Crollius H."/>
            <person name="Braasch I."/>
            <person name="Postlethwait J."/>
            <person name="Bobe J."/>
            <person name="Montfort J."/>
            <person name="Bouchez O."/>
            <person name="Begum T."/>
            <person name="Mejri S."/>
            <person name="Adams A."/>
            <person name="Chen W.-J."/>
            <person name="Guiguen Y."/>
        </authorList>
    </citation>
    <scope>NUCLEOTIDE SEQUENCE</scope>
    <source>
        <tissue evidence="2">Blood</tissue>
    </source>
</reference>
<proteinExistence type="predicted"/>
<evidence type="ECO:0000313" key="2">
    <source>
        <dbReference type="EMBL" id="KAI1900155.1"/>
    </source>
</evidence>
<organism evidence="2 3">
    <name type="scientific">Albula goreensis</name>
    <dbReference type="NCBI Taxonomy" id="1534307"/>
    <lineage>
        <taxon>Eukaryota</taxon>
        <taxon>Metazoa</taxon>
        <taxon>Chordata</taxon>
        <taxon>Craniata</taxon>
        <taxon>Vertebrata</taxon>
        <taxon>Euteleostomi</taxon>
        <taxon>Actinopterygii</taxon>
        <taxon>Neopterygii</taxon>
        <taxon>Teleostei</taxon>
        <taxon>Albuliformes</taxon>
        <taxon>Albulidae</taxon>
        <taxon>Albula</taxon>
    </lineage>
</organism>
<evidence type="ECO:0000256" key="1">
    <source>
        <dbReference type="SAM" id="MobiDB-lite"/>
    </source>
</evidence>
<gene>
    <name evidence="2" type="ORF">AGOR_G00047100</name>
</gene>
<feature type="region of interest" description="Disordered" evidence="1">
    <location>
        <begin position="65"/>
        <end position="85"/>
    </location>
</feature>
<dbReference type="Proteomes" id="UP000829720">
    <property type="component" value="Unassembled WGS sequence"/>
</dbReference>
<evidence type="ECO:0000313" key="3">
    <source>
        <dbReference type="Proteomes" id="UP000829720"/>
    </source>
</evidence>